<dbReference type="RefSeq" id="WP_138188240.1">
    <property type="nucleotide sequence ID" value="NZ_LS992241.1"/>
</dbReference>
<dbReference type="AlphaFoldDB" id="A0A383RGG8"/>
<feature type="signal peptide" evidence="1">
    <location>
        <begin position="1"/>
        <end position="24"/>
    </location>
</feature>
<evidence type="ECO:0000256" key="1">
    <source>
        <dbReference type="SAM" id="SignalP"/>
    </source>
</evidence>
<feature type="chain" id="PRO_5016615643" description="Lipoprotein" evidence="1">
    <location>
        <begin position="25"/>
        <end position="409"/>
    </location>
</feature>
<evidence type="ECO:0008006" key="4">
    <source>
        <dbReference type="Google" id="ProtNLM"/>
    </source>
</evidence>
<evidence type="ECO:0000313" key="2">
    <source>
        <dbReference type="EMBL" id="SYX86207.1"/>
    </source>
</evidence>
<dbReference type="EMBL" id="LS992241">
    <property type="protein sequence ID" value="SYX86207.1"/>
    <property type="molecule type" value="Genomic_DNA"/>
</dbReference>
<sequence length="409" mass="47314">MNKPLALFSMLFLLIVLQSGCSSSKQSLSDEFNADTDYPYMFHAETSSALVTATENGYYVLNGNYIYYADKQTMKPVLLDNRPDYSCLISKEKSEENCNAYVANVGPIHPKLLQYYKGKLYITESHISKKDASSIFQLVQLDLDGTNRKVIKTFPHAMLSGIAIHRGYIYYGVTDYDVNSQRKYQVLRLPLDNLSQEPNVLYDGQFKKGNISDIIPYGSQVYMHEFTDKGYRPLRYDLATSTLSSPWERTDDGFASIGSIHKSKLYFSYYYPTVKGNNADLTDPRSLRIYSSDLKGEHIQETDIKPTSIISLYFVDVRYSYVRPAWFQLKRAKDIRNEMTIYKNNVVIQNVDMTKFSSTQQHFVGDDRYMFINDYNDDKKTYTMYILDKNEIETGKVTFQPFIESPMHF</sequence>
<accession>A0A383RGG8</accession>
<keyword evidence="1" id="KW-0732">Signal</keyword>
<name>A0A383RGG8_PAEAL</name>
<protein>
    <recommendedName>
        <fullName evidence="4">Lipoprotein</fullName>
    </recommendedName>
</protein>
<dbReference type="SUPFAM" id="SSF63825">
    <property type="entry name" value="YWTD domain"/>
    <property type="match status" value="1"/>
</dbReference>
<organism evidence="2 3">
    <name type="scientific">Paenibacillus alvei</name>
    <name type="common">Bacillus alvei</name>
    <dbReference type="NCBI Taxonomy" id="44250"/>
    <lineage>
        <taxon>Bacteria</taxon>
        <taxon>Bacillati</taxon>
        <taxon>Bacillota</taxon>
        <taxon>Bacilli</taxon>
        <taxon>Bacillales</taxon>
        <taxon>Paenibacillaceae</taxon>
        <taxon>Paenibacillus</taxon>
    </lineage>
</organism>
<proteinExistence type="predicted"/>
<dbReference type="Proteomes" id="UP000304148">
    <property type="component" value="Chromosome"/>
</dbReference>
<evidence type="ECO:0000313" key="3">
    <source>
        <dbReference type="Proteomes" id="UP000304148"/>
    </source>
</evidence>
<reference evidence="3" key="1">
    <citation type="submission" date="2018-08" db="EMBL/GenBank/DDBJ databases">
        <authorList>
            <person name="Chevrot R."/>
        </authorList>
    </citation>
    <scope>NUCLEOTIDE SEQUENCE [LARGE SCALE GENOMIC DNA]</scope>
</reference>
<gene>
    <name evidence="2" type="ORF">PBLR_14629</name>
</gene>